<dbReference type="InterPro" id="IPR019378">
    <property type="entry name" value="GDP-Fuc_O-FucTrfase"/>
</dbReference>
<dbReference type="EMBL" id="CM026430">
    <property type="protein sequence ID" value="KAG0562482.1"/>
    <property type="molecule type" value="Genomic_DNA"/>
</dbReference>
<dbReference type="GO" id="GO:0016020">
    <property type="term" value="C:membrane"/>
    <property type="evidence" value="ECO:0007669"/>
    <property type="project" value="UniProtKB-SubCell"/>
</dbReference>
<dbReference type="CDD" id="cd11299">
    <property type="entry name" value="O-FucT_plant"/>
    <property type="match status" value="1"/>
</dbReference>
<reference evidence="12" key="1">
    <citation type="submission" date="2020-06" db="EMBL/GenBank/DDBJ databases">
        <title>WGS assembly of Ceratodon purpureus strain R40.</title>
        <authorList>
            <person name="Carey S.B."/>
            <person name="Jenkins J."/>
            <person name="Shu S."/>
            <person name="Lovell J.T."/>
            <person name="Sreedasyam A."/>
            <person name="Maumus F."/>
            <person name="Tiley G.P."/>
            <person name="Fernandez-Pozo N."/>
            <person name="Barry K."/>
            <person name="Chen C."/>
            <person name="Wang M."/>
            <person name="Lipzen A."/>
            <person name="Daum C."/>
            <person name="Saski C.A."/>
            <person name="Payton A.C."/>
            <person name="Mcbreen J.C."/>
            <person name="Conrad R.E."/>
            <person name="Kollar L.M."/>
            <person name="Olsson S."/>
            <person name="Huttunen S."/>
            <person name="Landis J.B."/>
            <person name="Wickett N.J."/>
            <person name="Johnson M.G."/>
            <person name="Rensing S.A."/>
            <person name="Grimwood J."/>
            <person name="Schmutz J."/>
            <person name="Mcdaniel S.F."/>
        </authorList>
    </citation>
    <scope>NUCLEOTIDE SEQUENCE</scope>
    <source>
        <strain evidence="12">R40</strain>
    </source>
</reference>
<keyword evidence="10" id="KW-0119">Carbohydrate metabolism</keyword>
<evidence type="ECO:0000256" key="5">
    <source>
        <dbReference type="ARBA" id="ARBA00022692"/>
    </source>
</evidence>
<evidence type="ECO:0000313" key="12">
    <source>
        <dbReference type="EMBL" id="KAG0562482.1"/>
    </source>
</evidence>
<keyword evidence="4" id="KW-0808">Transferase</keyword>
<dbReference type="GO" id="GO:0006004">
    <property type="term" value="P:fucose metabolic process"/>
    <property type="evidence" value="ECO:0007669"/>
    <property type="project" value="UniProtKB-KW"/>
</dbReference>
<evidence type="ECO:0000256" key="2">
    <source>
        <dbReference type="ARBA" id="ARBA00007737"/>
    </source>
</evidence>
<evidence type="ECO:0000256" key="3">
    <source>
        <dbReference type="ARBA" id="ARBA00022676"/>
    </source>
</evidence>
<evidence type="ECO:0000256" key="7">
    <source>
        <dbReference type="ARBA" id="ARBA00023136"/>
    </source>
</evidence>
<dbReference type="PIRSF" id="PIRSF009360">
    <property type="entry name" value="UCP009360"/>
    <property type="match status" value="1"/>
</dbReference>
<keyword evidence="13" id="KW-1185">Reference proteome</keyword>
<evidence type="ECO:0000256" key="10">
    <source>
        <dbReference type="ARBA" id="ARBA00023277"/>
    </source>
</evidence>
<dbReference type="InterPro" id="IPR052272">
    <property type="entry name" value="GT106_glycosyltransferase"/>
</dbReference>
<evidence type="ECO:0000256" key="6">
    <source>
        <dbReference type="ARBA" id="ARBA00022989"/>
    </source>
</evidence>
<keyword evidence="3" id="KW-0328">Glycosyltransferase</keyword>
<evidence type="ECO:0000256" key="11">
    <source>
        <dbReference type="ARBA" id="ARBA00030350"/>
    </source>
</evidence>
<comment type="subcellular location">
    <subcellularLocation>
        <location evidence="1">Membrane</location>
        <topology evidence="1">Single-pass membrane protein</topology>
    </subcellularLocation>
</comment>
<evidence type="ECO:0000256" key="1">
    <source>
        <dbReference type="ARBA" id="ARBA00004167"/>
    </source>
</evidence>
<evidence type="ECO:0000256" key="8">
    <source>
        <dbReference type="ARBA" id="ARBA00023180"/>
    </source>
</evidence>
<keyword evidence="9" id="KW-0294">Fucose metabolism</keyword>
<keyword evidence="5" id="KW-0812">Transmembrane</keyword>
<keyword evidence="8" id="KW-0325">Glycoprotein</keyword>
<dbReference type="Proteomes" id="UP000822688">
    <property type="component" value="Chromosome 9"/>
</dbReference>
<evidence type="ECO:0000256" key="9">
    <source>
        <dbReference type="ARBA" id="ARBA00023253"/>
    </source>
</evidence>
<comment type="similarity">
    <text evidence="2">Belongs to the glycosyltransferase GT106 family.</text>
</comment>
<proteinExistence type="inferred from homology"/>
<dbReference type="InterPro" id="IPR024709">
    <property type="entry name" value="FucosylTrfase_pln"/>
</dbReference>
<name>A0A8T0H002_CERPU</name>
<comment type="caution">
    <text evidence="12">The sequence shown here is derived from an EMBL/GenBank/DDBJ whole genome shotgun (WGS) entry which is preliminary data.</text>
</comment>
<organism evidence="12 13">
    <name type="scientific">Ceratodon purpureus</name>
    <name type="common">Fire moss</name>
    <name type="synonym">Dicranum purpureum</name>
    <dbReference type="NCBI Taxonomy" id="3225"/>
    <lineage>
        <taxon>Eukaryota</taxon>
        <taxon>Viridiplantae</taxon>
        <taxon>Streptophyta</taxon>
        <taxon>Embryophyta</taxon>
        <taxon>Bryophyta</taxon>
        <taxon>Bryophytina</taxon>
        <taxon>Bryopsida</taxon>
        <taxon>Dicranidae</taxon>
        <taxon>Pseudoditrichales</taxon>
        <taxon>Ditrichaceae</taxon>
        <taxon>Ceratodon</taxon>
    </lineage>
</organism>
<keyword evidence="7" id="KW-0472">Membrane</keyword>
<evidence type="ECO:0000313" key="13">
    <source>
        <dbReference type="Proteomes" id="UP000822688"/>
    </source>
</evidence>
<dbReference type="PANTHER" id="PTHR31933">
    <property type="entry name" value="O-FUCOSYLTRANSFERASE 2-RELATED"/>
    <property type="match status" value="1"/>
</dbReference>
<dbReference type="GO" id="GO:0016757">
    <property type="term" value="F:glycosyltransferase activity"/>
    <property type="evidence" value="ECO:0007669"/>
    <property type="project" value="UniProtKB-KW"/>
</dbReference>
<gene>
    <name evidence="12" type="ORF">KC19_9G150200</name>
</gene>
<dbReference type="PANTHER" id="PTHR31933:SF11">
    <property type="entry name" value="O-FUCOSYLTRANSFERASE FAMILY PROTEIN"/>
    <property type="match status" value="1"/>
</dbReference>
<dbReference type="AlphaFoldDB" id="A0A8T0H002"/>
<evidence type="ECO:0000256" key="4">
    <source>
        <dbReference type="ARBA" id="ARBA00022679"/>
    </source>
</evidence>
<keyword evidence="6" id="KW-1133">Transmembrane helix</keyword>
<dbReference type="Pfam" id="PF10250">
    <property type="entry name" value="O-FucT"/>
    <property type="match status" value="1"/>
</dbReference>
<protein>
    <recommendedName>
        <fullName evidence="11">O-fucosyltransferase family protein</fullName>
    </recommendedName>
</protein>
<sequence>MGRFNWGVRAKSRKDTSEAAASEVVEVGKGDATPSPTAVPWTTPKYFWMLGLCVTALFGHFMEATPARIGNAMFSNHLFSEYRAPRRLHMTLLHSRRASLSTIGTDPMRLWSPPPNNGWKPCLNHSRAASAPQNGYLQVMCSGGLFQIHICICNAVAVAKLVNATLLIPYFRGSLVWNDPSQFGDIYDADHFISYFKNDVQIIRQLPEEYAWSTPDLYAEHCLDRPNCLTYVRKHSTLSWYLEKVPPLLERHGVAVLDGPTQKSGWDHKLTFEGLPDHITKLRCRANFEGLQFVPAIQEFGKMLVDRLRAKGFLVQNPILPLSQMAAPQPWWSAQDEDMIPGKFSGDPGGRYLGLHVRFEKDMIAHSACYYGGGRAEKRALAAFRAKVWPRGVSKTQYRPENLRMNGSCPLTPDEMGLLLSGLGFLNSTPVYMAGKDLYGGQARIKPLREIFPSLHSKYTLATKKELKPFLPYSHKLAALDFLVLLNSDVFMSNAAGNFPNVLSGQRTFYGPRKSVHADKRLLAELFANSTVTWSEFSSRVIEGHQSRFGAPVRRMPKYSVFRYPAPDCMCKESIQAME</sequence>
<accession>A0A8T0H002</accession>